<dbReference type="InterPro" id="IPR038727">
    <property type="entry name" value="NadR/Ttd14_AAA_dom"/>
</dbReference>
<dbReference type="GO" id="GO:0016779">
    <property type="term" value="F:nucleotidyltransferase activity"/>
    <property type="evidence" value="ECO:0007669"/>
    <property type="project" value="UniProtKB-KW"/>
</dbReference>
<protein>
    <submittedName>
        <fullName evidence="2">NadR type nicotinamide-nucleotide adenylyltransferase</fullName>
    </submittedName>
</protein>
<keyword evidence="2" id="KW-0548">Nucleotidyltransferase</keyword>
<dbReference type="Gene3D" id="3.40.50.300">
    <property type="entry name" value="P-loop containing nucleotide triphosphate hydrolases"/>
    <property type="match status" value="1"/>
</dbReference>
<comment type="caution">
    <text evidence="2">The sequence shown here is derived from an EMBL/GenBank/DDBJ whole genome shotgun (WGS) entry which is preliminary data.</text>
</comment>
<proteinExistence type="predicted"/>
<evidence type="ECO:0000313" key="2">
    <source>
        <dbReference type="EMBL" id="PZX62942.1"/>
    </source>
</evidence>
<dbReference type="SUPFAM" id="SSF52540">
    <property type="entry name" value="P-loop containing nucleoside triphosphate hydrolases"/>
    <property type="match status" value="1"/>
</dbReference>
<dbReference type="InterPro" id="IPR052735">
    <property type="entry name" value="NAD_biosynth-regulator"/>
</dbReference>
<evidence type="ECO:0000313" key="3">
    <source>
        <dbReference type="Proteomes" id="UP000249720"/>
    </source>
</evidence>
<feature type="domain" description="NadR/Ttd14 AAA" evidence="1">
    <location>
        <begin position="2"/>
        <end position="161"/>
    </location>
</feature>
<reference evidence="2 3" key="1">
    <citation type="submission" date="2018-06" db="EMBL/GenBank/DDBJ databases">
        <title>Genomic Encyclopedia of Archaeal and Bacterial Type Strains, Phase II (KMG-II): from individual species to whole genera.</title>
        <authorList>
            <person name="Goeker M."/>
        </authorList>
    </citation>
    <scope>NUCLEOTIDE SEQUENCE [LARGE SCALE GENOMIC DNA]</scope>
    <source>
        <strain evidence="2 3">DSM 23241</strain>
    </source>
</reference>
<gene>
    <name evidence="2" type="ORF">LX80_01637</name>
</gene>
<evidence type="ECO:0000259" key="1">
    <source>
        <dbReference type="Pfam" id="PF13521"/>
    </source>
</evidence>
<dbReference type="AlphaFoldDB" id="A0A2W7TI81"/>
<keyword evidence="3" id="KW-1185">Reference proteome</keyword>
<accession>A0A2W7TI81</accession>
<dbReference type="InterPro" id="IPR027417">
    <property type="entry name" value="P-loop_NTPase"/>
</dbReference>
<dbReference type="EMBL" id="QKZV01000004">
    <property type="protein sequence ID" value="PZX62942.1"/>
    <property type="molecule type" value="Genomic_DNA"/>
</dbReference>
<dbReference type="PANTHER" id="PTHR37512:SF1">
    <property type="entry name" value="NADR_TTD14 AAA DOMAIN-CONTAINING PROTEIN"/>
    <property type="match status" value="1"/>
</dbReference>
<keyword evidence="2" id="KW-0808">Transferase</keyword>
<dbReference type="Pfam" id="PF13521">
    <property type="entry name" value="AAA_28"/>
    <property type="match status" value="1"/>
</dbReference>
<dbReference type="Proteomes" id="UP000249720">
    <property type="component" value="Unassembled WGS sequence"/>
</dbReference>
<sequence length="175" mass="20236">MVLGPESTGKTTLCKNLAQHFNTLWVPEYAREYLETKGPKYNYDDLEKIAAGQLALEDKTAQEVENLNPKPCCLFIDTDMYVMKVWSEYVFGKCSQFILENIVARKYDLYLLCNIDVEWVKDALREYPDETPRKELMAIYTDVLANQTTPWQLISGNYDQRTAIAIKAVEALFKK</sequence>
<organism evidence="2 3">
    <name type="scientific">Hydrotalea sandarakina</name>
    <dbReference type="NCBI Taxonomy" id="1004304"/>
    <lineage>
        <taxon>Bacteria</taxon>
        <taxon>Pseudomonadati</taxon>
        <taxon>Bacteroidota</taxon>
        <taxon>Chitinophagia</taxon>
        <taxon>Chitinophagales</taxon>
        <taxon>Chitinophagaceae</taxon>
        <taxon>Hydrotalea</taxon>
    </lineage>
</organism>
<dbReference type="PANTHER" id="PTHR37512">
    <property type="entry name" value="TRIFUNCTIONAL NAD BIOSYNTHESIS/REGULATOR PROTEIN NADR"/>
    <property type="match status" value="1"/>
</dbReference>
<name>A0A2W7TI81_9BACT</name>